<evidence type="ECO:0000313" key="2">
    <source>
        <dbReference type="Proteomes" id="UP000034881"/>
    </source>
</evidence>
<dbReference type="EMBL" id="LBYB01000001">
    <property type="protein sequence ID" value="KKR42829.1"/>
    <property type="molecule type" value="Genomic_DNA"/>
</dbReference>
<comment type="caution">
    <text evidence="1">The sequence shown here is derived from an EMBL/GenBank/DDBJ whole genome shotgun (WGS) entry which is preliminary data.</text>
</comment>
<proteinExistence type="predicted"/>
<name>A0A0G0QQW5_9BACT</name>
<gene>
    <name evidence="1" type="ORF">UT77_C0001G0280</name>
</gene>
<sequence length="77" mass="8916">MFNKTKKLDKADLEEFREKEKLIKQHLAIAQALEMQKNTWLISKFSKYGLDGNKEWSFSLKTGEITEVKQPKKGGGE</sequence>
<protein>
    <submittedName>
        <fullName evidence="1">Uncharacterized protein</fullName>
    </submittedName>
</protein>
<dbReference type="Proteomes" id="UP000034881">
    <property type="component" value="Unassembled WGS sequence"/>
</dbReference>
<reference evidence="1 2" key="1">
    <citation type="journal article" date="2015" name="Nature">
        <title>rRNA introns, odd ribosomes, and small enigmatic genomes across a large radiation of phyla.</title>
        <authorList>
            <person name="Brown C.T."/>
            <person name="Hug L.A."/>
            <person name="Thomas B.C."/>
            <person name="Sharon I."/>
            <person name="Castelle C.J."/>
            <person name="Singh A."/>
            <person name="Wilkins M.J."/>
            <person name="Williams K.H."/>
            <person name="Banfield J.F."/>
        </authorList>
    </citation>
    <scope>NUCLEOTIDE SEQUENCE [LARGE SCALE GENOMIC DNA]</scope>
</reference>
<dbReference type="AlphaFoldDB" id="A0A0G0QQW5"/>
<accession>A0A0G0QQW5</accession>
<organism evidence="1 2">
    <name type="scientific">Candidatus Daviesbacteria bacterium GW2011_GWC2_40_12</name>
    <dbReference type="NCBI Taxonomy" id="1618431"/>
    <lineage>
        <taxon>Bacteria</taxon>
        <taxon>Candidatus Daviesiibacteriota</taxon>
    </lineage>
</organism>
<evidence type="ECO:0000313" key="1">
    <source>
        <dbReference type="EMBL" id="KKR42829.1"/>
    </source>
</evidence>